<gene>
    <name evidence="2" type="ORF">JM658_04260</name>
</gene>
<comment type="caution">
    <text evidence="2">The sequence shown here is derived from an EMBL/GenBank/DDBJ whole genome shotgun (WGS) entry which is preliminary data.</text>
</comment>
<dbReference type="EMBL" id="JAETXX010000001">
    <property type="protein sequence ID" value="MCF8714033.1"/>
    <property type="molecule type" value="Genomic_DNA"/>
</dbReference>
<reference evidence="2 3" key="1">
    <citation type="submission" date="2021-01" db="EMBL/GenBank/DDBJ databases">
        <title>Genome sequencing of Joostella atrarenae M1-2 (= KCTC 23194).</title>
        <authorList>
            <person name="Zakaria M.R."/>
            <person name="Lam M.Q."/>
            <person name="Chong C.S."/>
        </authorList>
    </citation>
    <scope>NUCLEOTIDE SEQUENCE [LARGE SCALE GENOMIC DNA]</scope>
    <source>
        <strain evidence="2 3">M1-2</strain>
    </source>
</reference>
<evidence type="ECO:0000313" key="2">
    <source>
        <dbReference type="EMBL" id="MCF8714033.1"/>
    </source>
</evidence>
<dbReference type="Pfam" id="PF18990">
    <property type="entry name" value="DUF5723"/>
    <property type="match status" value="1"/>
</dbReference>
<accession>A0ABS9J0R9</accession>
<organism evidence="2 3">
    <name type="scientific">Joostella atrarenae</name>
    <dbReference type="NCBI Taxonomy" id="679257"/>
    <lineage>
        <taxon>Bacteria</taxon>
        <taxon>Pseudomonadati</taxon>
        <taxon>Bacteroidota</taxon>
        <taxon>Flavobacteriia</taxon>
        <taxon>Flavobacteriales</taxon>
        <taxon>Flavobacteriaceae</taxon>
        <taxon>Joostella</taxon>
    </lineage>
</organism>
<dbReference type="InterPro" id="IPR043781">
    <property type="entry name" value="DUF5723"/>
</dbReference>
<keyword evidence="3" id="KW-1185">Reference proteome</keyword>
<sequence length="473" mass="53200">MQIRQVFLYLFFFISVFVNAQNKQLLYNFTDIPQSLMVNPGAEIQNSAYFGIPALSGIYAGAGSSEISIYDLFSDNGVDFNIKVKNAIYSLNKSDIQRVNEELEILNVGFKLGGLFNKDYISFGIYQELNFFNYWPEDLAILAYEGNAPNIGRPFDLSHLSAKGELLTVFHVGFHRKVDDHFSFGVRGKLYSGVIDVSSRSNSGSFITSLGTDNTYRHTLISDVEIRTSGIASLREDDVDGATDVLNILKNKALLGGNLGVGFDFGVTYKPSKEWTHTASIQDLGFIRQSKDIETYTLKGAYSLEGINLPFNNIITGGGLSDNWQELIDDIEEALPYEIVNSSYTTMRPLKLNLASIYNFGERRSSKECNCATDDNSYINSVGIQFFAETHSRYPQAALTAFYYTRIGEWLKLKTTYTVDKFSKTNIGLGLSTHFANFNFYLLADNLIEYYNLANMNNASLQFGFNYIFPLRH</sequence>
<evidence type="ECO:0000259" key="1">
    <source>
        <dbReference type="Pfam" id="PF18990"/>
    </source>
</evidence>
<dbReference type="Proteomes" id="UP000829517">
    <property type="component" value="Unassembled WGS sequence"/>
</dbReference>
<name>A0ABS9J0R9_9FLAO</name>
<protein>
    <recommendedName>
        <fullName evidence="1">DUF5723 domain-containing protein</fullName>
    </recommendedName>
</protein>
<proteinExistence type="predicted"/>
<dbReference type="Gene3D" id="2.40.160.60">
    <property type="entry name" value="Outer membrane protein transport protein (OMPP1/FadL/TodX)"/>
    <property type="match status" value="1"/>
</dbReference>
<evidence type="ECO:0000313" key="3">
    <source>
        <dbReference type="Proteomes" id="UP000829517"/>
    </source>
</evidence>
<feature type="domain" description="DUF5723" evidence="1">
    <location>
        <begin position="40"/>
        <end position="445"/>
    </location>
</feature>
<dbReference type="RefSeq" id="WP_236957985.1">
    <property type="nucleotide sequence ID" value="NZ_JAETXX010000001.1"/>
</dbReference>